<evidence type="ECO:0000256" key="5">
    <source>
        <dbReference type="ARBA" id="ARBA00022448"/>
    </source>
</evidence>
<dbReference type="PANTHER" id="PTHR12878">
    <property type="entry name" value="NADH-UBIQUINONE OXIDOREDUCTASE B8 SUBUNIT"/>
    <property type="match status" value="1"/>
</dbReference>
<evidence type="ECO:0000256" key="1">
    <source>
        <dbReference type="ARBA" id="ARBA00003195"/>
    </source>
</evidence>
<evidence type="ECO:0000256" key="4">
    <source>
        <dbReference type="ARBA" id="ARBA00016394"/>
    </source>
</evidence>
<gene>
    <name evidence="14" type="ORF">LARSCL_LOCUS18884</name>
</gene>
<keyword evidence="15" id="KW-1185">Reference proteome</keyword>
<comment type="function">
    <text evidence="1">Accessory subunit of the mitochondrial membrane respiratory chain NADH dehydrogenase (Complex I), that is believed not to be involved in catalysis. Complex I functions in the transfer of electrons from NADH to the respiratory chain. The immediate electron acceptor for the enzyme is believed to be ubiquinone.</text>
</comment>
<dbReference type="PANTHER" id="PTHR12878:SF0">
    <property type="entry name" value="NADH DEHYDROGENASE [UBIQUINONE] 1 ALPHA SUBCOMPLEX SUBUNIT 2"/>
    <property type="match status" value="1"/>
</dbReference>
<evidence type="ECO:0000256" key="9">
    <source>
        <dbReference type="ARBA" id="ARBA00023128"/>
    </source>
</evidence>
<dbReference type="InterPro" id="IPR016464">
    <property type="entry name" value="NADH_Ub_cplx-1_asu_su-2"/>
</dbReference>
<name>A0AAV2BH13_9ARAC</name>
<keyword evidence="10" id="KW-0472">Membrane</keyword>
<evidence type="ECO:0000256" key="10">
    <source>
        <dbReference type="ARBA" id="ARBA00023136"/>
    </source>
</evidence>
<evidence type="ECO:0000313" key="14">
    <source>
        <dbReference type="EMBL" id="CAL1294724.1"/>
    </source>
</evidence>
<comment type="subcellular location">
    <subcellularLocation>
        <location evidence="2">Mitochondrion inner membrane</location>
        <topology evidence="2">Peripheral membrane protein</topology>
        <orientation evidence="2">Matrix side</orientation>
    </subcellularLocation>
</comment>
<evidence type="ECO:0000256" key="12">
    <source>
        <dbReference type="ARBA" id="ARBA00032513"/>
    </source>
</evidence>
<dbReference type="InterPro" id="IPR007741">
    <property type="entry name" value="Ribosomal_mL43/mS25/NADH_DH"/>
</dbReference>
<dbReference type="SMART" id="SM00916">
    <property type="entry name" value="L51_S25_CI-B8"/>
    <property type="match status" value="1"/>
</dbReference>
<evidence type="ECO:0000256" key="11">
    <source>
        <dbReference type="ARBA" id="ARBA00031441"/>
    </source>
</evidence>
<evidence type="ECO:0000256" key="8">
    <source>
        <dbReference type="ARBA" id="ARBA00022982"/>
    </source>
</evidence>
<evidence type="ECO:0000256" key="6">
    <source>
        <dbReference type="ARBA" id="ARBA00022660"/>
    </source>
</evidence>
<comment type="similarity">
    <text evidence="3">Belongs to the complex I NDUFA2 subunit family.</text>
</comment>
<keyword evidence="8" id="KW-0249">Electron transport</keyword>
<comment type="caution">
    <text evidence="14">The sequence shown here is derived from an EMBL/GenBank/DDBJ whole genome shotgun (WGS) entry which is preliminary data.</text>
</comment>
<keyword evidence="5" id="KW-0813">Transport</keyword>
<evidence type="ECO:0000313" key="15">
    <source>
        <dbReference type="Proteomes" id="UP001497382"/>
    </source>
</evidence>
<feature type="domain" description="Ribosomal protein/NADH dehydrogenase" evidence="13">
    <location>
        <begin position="21"/>
        <end position="94"/>
    </location>
</feature>
<sequence length="134" mass="15188">MASKALKLGPALKEIRIHLCQKSKESLGTREFIQKHYVLIKKSNPKFPILVRECNGVEPKIFARYEFGKESSVSVNNLNAEKVLEVVKELAKGPAKSQLPNLSSPLSISHIDSFLCQVKQLYFVCKIQIQKKMF</sequence>
<keyword evidence="6" id="KW-0679">Respiratory chain</keyword>
<reference evidence="14 15" key="1">
    <citation type="submission" date="2024-04" db="EMBL/GenBank/DDBJ databases">
        <authorList>
            <person name="Rising A."/>
            <person name="Reimegard J."/>
            <person name="Sonavane S."/>
            <person name="Akerstrom W."/>
            <person name="Nylinder S."/>
            <person name="Hedman E."/>
            <person name="Kallberg Y."/>
        </authorList>
    </citation>
    <scope>NUCLEOTIDE SEQUENCE [LARGE SCALE GENOMIC DNA]</scope>
</reference>
<dbReference type="AlphaFoldDB" id="A0AAV2BH13"/>
<keyword evidence="9" id="KW-0496">Mitochondrion</keyword>
<dbReference type="GO" id="GO:0005743">
    <property type="term" value="C:mitochondrial inner membrane"/>
    <property type="evidence" value="ECO:0007669"/>
    <property type="project" value="UniProtKB-SubCell"/>
</dbReference>
<dbReference type="SUPFAM" id="SSF52833">
    <property type="entry name" value="Thioredoxin-like"/>
    <property type="match status" value="1"/>
</dbReference>
<dbReference type="EMBL" id="CAXIEN010000351">
    <property type="protein sequence ID" value="CAL1294724.1"/>
    <property type="molecule type" value="Genomic_DNA"/>
</dbReference>
<evidence type="ECO:0000256" key="7">
    <source>
        <dbReference type="ARBA" id="ARBA00022792"/>
    </source>
</evidence>
<evidence type="ECO:0000256" key="3">
    <source>
        <dbReference type="ARBA" id="ARBA00008939"/>
    </source>
</evidence>
<protein>
    <recommendedName>
        <fullName evidence="4">NADH dehydrogenase [ubiquinone] 1 alpha subcomplex subunit 2</fullName>
    </recommendedName>
    <alternativeName>
        <fullName evidence="11">Complex I-B8</fullName>
    </alternativeName>
    <alternativeName>
        <fullName evidence="12">NADH-ubiquinone oxidoreductase B8 subunit</fullName>
    </alternativeName>
</protein>
<dbReference type="Pfam" id="PF05047">
    <property type="entry name" value="L51_S25_CI-B8"/>
    <property type="match status" value="1"/>
</dbReference>
<dbReference type="InterPro" id="IPR036249">
    <property type="entry name" value="Thioredoxin-like_sf"/>
</dbReference>
<evidence type="ECO:0000259" key="13">
    <source>
        <dbReference type="SMART" id="SM00916"/>
    </source>
</evidence>
<dbReference type="Proteomes" id="UP001497382">
    <property type="component" value="Unassembled WGS sequence"/>
</dbReference>
<keyword evidence="7" id="KW-0999">Mitochondrion inner membrane</keyword>
<accession>A0AAV2BH13</accession>
<proteinExistence type="inferred from homology"/>
<organism evidence="14 15">
    <name type="scientific">Larinioides sclopetarius</name>
    <dbReference type="NCBI Taxonomy" id="280406"/>
    <lineage>
        <taxon>Eukaryota</taxon>
        <taxon>Metazoa</taxon>
        <taxon>Ecdysozoa</taxon>
        <taxon>Arthropoda</taxon>
        <taxon>Chelicerata</taxon>
        <taxon>Arachnida</taxon>
        <taxon>Araneae</taxon>
        <taxon>Araneomorphae</taxon>
        <taxon>Entelegynae</taxon>
        <taxon>Araneoidea</taxon>
        <taxon>Araneidae</taxon>
        <taxon>Larinioides</taxon>
    </lineage>
</organism>
<evidence type="ECO:0000256" key="2">
    <source>
        <dbReference type="ARBA" id="ARBA00004443"/>
    </source>
</evidence>
<dbReference type="Gene3D" id="3.40.30.10">
    <property type="entry name" value="Glutaredoxin"/>
    <property type="match status" value="1"/>
</dbReference>